<evidence type="ECO:0000313" key="2">
    <source>
        <dbReference type="Proteomes" id="UP000663865"/>
    </source>
</evidence>
<dbReference type="EMBL" id="CAJNYV010005570">
    <property type="protein sequence ID" value="CAF3751031.1"/>
    <property type="molecule type" value="Genomic_DNA"/>
</dbReference>
<comment type="caution">
    <text evidence="1">The sequence shown here is derived from an EMBL/GenBank/DDBJ whole genome shotgun (WGS) entry which is preliminary data.</text>
</comment>
<dbReference type="Proteomes" id="UP000663865">
    <property type="component" value="Unassembled WGS sequence"/>
</dbReference>
<sequence>MNTNKAQSPRYIHDVDDKKIATIKFACNSEFRKFLENYFLEVALITVLIDNQYYLHPYKFQLDNSNITFKFVIIKTLQPGLTGLSSLPVFNATQFTNYRVNCEIIKDFKNAYKLSRARLAFSLGYSDDNNQLFRFTNTTVMLNEIIEKNTACSNCSHSLNTREQNSSERKRSVSSSLKCRSPRKKKCQINSSC</sequence>
<evidence type="ECO:0000313" key="1">
    <source>
        <dbReference type="EMBL" id="CAF3751031.1"/>
    </source>
</evidence>
<reference evidence="1" key="1">
    <citation type="submission" date="2021-02" db="EMBL/GenBank/DDBJ databases">
        <authorList>
            <person name="Nowell W R."/>
        </authorList>
    </citation>
    <scope>NUCLEOTIDE SEQUENCE</scope>
</reference>
<gene>
    <name evidence="1" type="ORF">KIK155_LOCUS29705</name>
</gene>
<protein>
    <submittedName>
        <fullName evidence="1">Uncharacterized protein</fullName>
    </submittedName>
</protein>
<proteinExistence type="predicted"/>
<name>A0A818Y9S1_9BILA</name>
<accession>A0A818Y9S1</accession>
<organism evidence="1 2">
    <name type="scientific">Rotaria socialis</name>
    <dbReference type="NCBI Taxonomy" id="392032"/>
    <lineage>
        <taxon>Eukaryota</taxon>
        <taxon>Metazoa</taxon>
        <taxon>Spiralia</taxon>
        <taxon>Gnathifera</taxon>
        <taxon>Rotifera</taxon>
        <taxon>Eurotatoria</taxon>
        <taxon>Bdelloidea</taxon>
        <taxon>Philodinida</taxon>
        <taxon>Philodinidae</taxon>
        <taxon>Rotaria</taxon>
    </lineage>
</organism>
<dbReference type="AlphaFoldDB" id="A0A818Y9S1"/>